<dbReference type="SMART" id="SM00861">
    <property type="entry name" value="Transket_pyr"/>
    <property type="match status" value="1"/>
</dbReference>
<keyword evidence="7 11" id="KW-0784">Thiamine biosynthesis</keyword>
<feature type="binding site" evidence="11">
    <location>
        <begin position="156"/>
        <end position="157"/>
    </location>
    <ligand>
        <name>thiamine diphosphate</name>
        <dbReference type="ChEBI" id="CHEBI:58937"/>
    </ligand>
</feature>
<dbReference type="InterPro" id="IPR020826">
    <property type="entry name" value="Transketolase_BS"/>
</dbReference>
<dbReference type="PROSITE" id="PS00802">
    <property type="entry name" value="TRANSKETOLASE_2"/>
    <property type="match status" value="1"/>
</dbReference>
<comment type="function">
    <text evidence="10 11">Catalyzes the acyloin condensation reaction between C atoms 2 and 3 of pyruvate and glyceraldehyde 3-phosphate to yield 1-deoxy-D-xylulose-5-phosphate (DXP).</text>
</comment>
<dbReference type="SUPFAM" id="SSF52518">
    <property type="entry name" value="Thiamin diphosphate-binding fold (THDP-binding)"/>
    <property type="match status" value="2"/>
</dbReference>
<dbReference type="InterPro" id="IPR049557">
    <property type="entry name" value="Transketolase_CS"/>
</dbReference>
<dbReference type="InterPro" id="IPR009014">
    <property type="entry name" value="Transketo_C/PFOR_II"/>
</dbReference>
<dbReference type="GO" id="GO:0019288">
    <property type="term" value="P:isopentenyl diphosphate biosynthetic process, methylerythritol 4-phosphate pathway"/>
    <property type="evidence" value="ECO:0007669"/>
    <property type="project" value="TreeGrafter"/>
</dbReference>
<dbReference type="AlphaFoldDB" id="E8Q621"/>
<keyword evidence="14" id="KW-1185">Reference proteome</keyword>
<dbReference type="HOGENOM" id="CLU_009227_1_2_6"/>
<accession>E8Q621</accession>
<dbReference type="CDD" id="cd07033">
    <property type="entry name" value="TPP_PYR_DXS_TK_like"/>
    <property type="match status" value="1"/>
</dbReference>
<dbReference type="KEGG" id="bva:BVAF_239"/>
<keyword evidence="5 11" id="KW-0479">Metal-binding</keyword>
<comment type="similarity">
    <text evidence="2 11">Belongs to the transketolase family. DXPS subfamily.</text>
</comment>
<dbReference type="CDD" id="cd02007">
    <property type="entry name" value="TPP_DXS"/>
    <property type="match status" value="1"/>
</dbReference>
<dbReference type="Gene3D" id="3.40.50.920">
    <property type="match status" value="1"/>
</dbReference>
<dbReference type="Pfam" id="PF13292">
    <property type="entry name" value="DXP_synthase_N"/>
    <property type="match status" value="1"/>
</dbReference>
<evidence type="ECO:0000256" key="7">
    <source>
        <dbReference type="ARBA" id="ARBA00022977"/>
    </source>
</evidence>
<evidence type="ECO:0000256" key="4">
    <source>
        <dbReference type="ARBA" id="ARBA00022679"/>
    </source>
</evidence>
<comment type="catalytic activity">
    <reaction evidence="11">
        <text>D-glyceraldehyde 3-phosphate + pyruvate + H(+) = 1-deoxy-D-xylulose 5-phosphate + CO2</text>
        <dbReference type="Rhea" id="RHEA:12605"/>
        <dbReference type="ChEBI" id="CHEBI:15361"/>
        <dbReference type="ChEBI" id="CHEBI:15378"/>
        <dbReference type="ChEBI" id="CHEBI:16526"/>
        <dbReference type="ChEBI" id="CHEBI:57792"/>
        <dbReference type="ChEBI" id="CHEBI:59776"/>
        <dbReference type="EC" id="2.2.1.7"/>
    </reaction>
</comment>
<evidence type="ECO:0000256" key="1">
    <source>
        <dbReference type="ARBA" id="ARBA00004980"/>
    </source>
</evidence>
<feature type="binding site" evidence="11">
    <location>
        <position position="155"/>
    </location>
    <ligand>
        <name>Mg(2+)</name>
        <dbReference type="ChEBI" id="CHEBI:18420"/>
    </ligand>
</feature>
<dbReference type="NCBIfam" id="NF003933">
    <property type="entry name" value="PRK05444.2-2"/>
    <property type="match status" value="1"/>
</dbReference>
<evidence type="ECO:0000256" key="8">
    <source>
        <dbReference type="ARBA" id="ARBA00023052"/>
    </source>
</evidence>
<dbReference type="GO" id="GO:0005829">
    <property type="term" value="C:cytosol"/>
    <property type="evidence" value="ECO:0007669"/>
    <property type="project" value="TreeGrafter"/>
</dbReference>
<dbReference type="PANTHER" id="PTHR43322:SF5">
    <property type="entry name" value="1-DEOXY-D-XYLULOSE-5-PHOSPHATE SYNTHASE, CHLOROPLASTIC"/>
    <property type="match status" value="1"/>
</dbReference>
<reference evidence="13 14" key="1">
    <citation type="journal article" date="2010" name="BMC Genomics">
        <title>Unprecedented loss of ammonia assimilation capability in a urease-encoding bacterial mutualist.</title>
        <authorList>
            <person name="Williams L.E."/>
            <person name="Wernegreen J.J."/>
        </authorList>
    </citation>
    <scope>NUCLEOTIDE SEQUENCE [LARGE SCALE GENOMIC DNA]</scope>
    <source>
        <strain evidence="13 14">BVAF</strain>
    </source>
</reference>
<evidence type="ECO:0000256" key="2">
    <source>
        <dbReference type="ARBA" id="ARBA00011081"/>
    </source>
</evidence>
<evidence type="ECO:0000256" key="5">
    <source>
        <dbReference type="ARBA" id="ARBA00022723"/>
    </source>
</evidence>
<dbReference type="Pfam" id="PF02779">
    <property type="entry name" value="Transket_pyr"/>
    <property type="match status" value="1"/>
</dbReference>
<dbReference type="HAMAP" id="MF_00315">
    <property type="entry name" value="DXP_synth"/>
    <property type="match status" value="1"/>
</dbReference>
<feature type="binding site" evidence="11">
    <location>
        <position position="185"/>
    </location>
    <ligand>
        <name>Mg(2+)</name>
        <dbReference type="ChEBI" id="CHEBI:18420"/>
    </ligand>
</feature>
<keyword evidence="6 11" id="KW-0460">Magnesium</keyword>
<dbReference type="STRING" id="859654.BVAF_239"/>
<dbReference type="InterPro" id="IPR033248">
    <property type="entry name" value="Transketolase_C"/>
</dbReference>
<dbReference type="InterPro" id="IPR029061">
    <property type="entry name" value="THDP-binding"/>
</dbReference>
<comment type="subunit">
    <text evidence="3 11">Homodimer.</text>
</comment>
<dbReference type="PANTHER" id="PTHR43322">
    <property type="entry name" value="1-D-DEOXYXYLULOSE 5-PHOSPHATE SYNTHASE-RELATED"/>
    <property type="match status" value="1"/>
</dbReference>
<sequence>MHMINDDSNIYSILEFINTPEELRQLPENKLNKLCNELRQFLLNSVSKSSGHFASGLGVVELTVALHYVYNTPFDYLIWDVGHQSYPHKILTGRKKRIYSIRQRNGLHPFPCRDESKYDVLSVGHSSTSISAGLGLAIAAEREMLNRHTVCIIGDGALTAGMAFEAINHAGTVKSTNLLIILNDNDMSISENVGALHTSSCKTKKKKYLNITSNIKKLCRNIFINHEENNFTIAMELFKNLGFNCIGPIDGHNVYKLIHNLRNIRNTKKGPQFLHIITKKGYGYKPAEKDPIKWHAVPKFNLNSGIIPTNQHNIKKNITYSEVFGEWLCQIATQDNKIIGITPAMREGSGMSKFSKKYPKQYFDVAIAEQHAVTFAAGLAIAGYKPVVAIYSTFLQRAYDQFIHDIAIQKLPVLFAIDRGGIVGADGQTHQGAFDLSYLRCIPNTIIMTPSDAYECKLMLNTGYLYQKGPSIVRYPKEYTTNNNIPNDNNIKQLYSIPLNKGIIRHHGQHIAILNFGALLKAAYNVALQLNATLVDMRFVKPLDETLIKNLAKNHQALITLEENAITGGAGSGVNEILMRNNKLLIPILNIGLPDFFIQQGSRTEILSELGLDSSGIYKKIMDWIIMQ</sequence>
<dbReference type="InterPro" id="IPR005475">
    <property type="entry name" value="Transketolase-like_Pyr-bd"/>
</dbReference>
<feature type="domain" description="Transketolase-like pyrimidine-binding" evidence="12">
    <location>
        <begin position="318"/>
        <end position="481"/>
    </location>
</feature>
<dbReference type="FunFam" id="3.40.50.920:FF:000002">
    <property type="entry name" value="1-deoxy-D-xylulose-5-phosphate synthase"/>
    <property type="match status" value="1"/>
</dbReference>
<dbReference type="GO" id="GO:0000287">
    <property type="term" value="F:magnesium ion binding"/>
    <property type="evidence" value="ECO:0007669"/>
    <property type="project" value="UniProtKB-UniRule"/>
</dbReference>
<keyword evidence="4 11" id="KW-0808">Transferase</keyword>
<organism evidence="13 14">
    <name type="scientific">Blochmanniella vafra (strain BVAF)</name>
    <dbReference type="NCBI Taxonomy" id="859654"/>
    <lineage>
        <taxon>Bacteria</taxon>
        <taxon>Pseudomonadati</taxon>
        <taxon>Pseudomonadota</taxon>
        <taxon>Gammaproteobacteria</taxon>
        <taxon>Enterobacterales</taxon>
        <taxon>Enterobacteriaceae</taxon>
        <taxon>ant endosymbionts</taxon>
        <taxon>Candidatus Blochmanniella</taxon>
    </lineage>
</organism>
<dbReference type="GO" id="GO:0008661">
    <property type="term" value="F:1-deoxy-D-xylulose-5-phosphate synthase activity"/>
    <property type="evidence" value="ECO:0007669"/>
    <property type="project" value="UniProtKB-UniRule"/>
</dbReference>
<dbReference type="SUPFAM" id="SSF52922">
    <property type="entry name" value="TK C-terminal domain-like"/>
    <property type="match status" value="1"/>
</dbReference>
<evidence type="ECO:0000256" key="6">
    <source>
        <dbReference type="ARBA" id="ARBA00022842"/>
    </source>
</evidence>
<keyword evidence="8 11" id="KW-0786">Thiamine pyrophosphate</keyword>
<comment type="cofactor">
    <cofactor evidence="11">
        <name>thiamine diphosphate</name>
        <dbReference type="ChEBI" id="CHEBI:58937"/>
    </cofactor>
    <text evidence="11">Binds 1 thiamine pyrophosphate per subunit.</text>
</comment>
<dbReference type="NCBIfam" id="TIGR00204">
    <property type="entry name" value="dxs"/>
    <property type="match status" value="1"/>
</dbReference>
<dbReference type="GO" id="GO:0030976">
    <property type="term" value="F:thiamine pyrophosphate binding"/>
    <property type="evidence" value="ECO:0007669"/>
    <property type="project" value="UniProtKB-UniRule"/>
</dbReference>
<feature type="binding site" evidence="11">
    <location>
        <position position="83"/>
    </location>
    <ligand>
        <name>thiamine diphosphate</name>
        <dbReference type="ChEBI" id="CHEBI:58937"/>
    </ligand>
</feature>
<evidence type="ECO:0000313" key="13">
    <source>
        <dbReference type="EMBL" id="ADV33637.1"/>
    </source>
</evidence>
<name>E8Q621_BLOVB</name>
<evidence type="ECO:0000313" key="14">
    <source>
        <dbReference type="Proteomes" id="UP000007464"/>
    </source>
</evidence>
<feature type="binding site" evidence="11">
    <location>
        <position position="284"/>
    </location>
    <ligand>
        <name>thiamine diphosphate</name>
        <dbReference type="ChEBI" id="CHEBI:58937"/>
    </ligand>
</feature>
<evidence type="ECO:0000256" key="11">
    <source>
        <dbReference type="HAMAP-Rule" id="MF_00315"/>
    </source>
</evidence>
<evidence type="ECO:0000256" key="3">
    <source>
        <dbReference type="ARBA" id="ARBA00011738"/>
    </source>
</evidence>
<evidence type="ECO:0000259" key="12">
    <source>
        <dbReference type="SMART" id="SM00861"/>
    </source>
</evidence>
<feature type="binding site" evidence="11">
    <location>
        <position position="185"/>
    </location>
    <ligand>
        <name>thiamine diphosphate</name>
        <dbReference type="ChEBI" id="CHEBI:58937"/>
    </ligand>
</feature>
<dbReference type="Proteomes" id="UP000007464">
    <property type="component" value="Chromosome"/>
</dbReference>
<dbReference type="Pfam" id="PF02780">
    <property type="entry name" value="Transketolase_C"/>
    <property type="match status" value="1"/>
</dbReference>
<comment type="cofactor">
    <cofactor evidence="11">
        <name>Mg(2+)</name>
        <dbReference type="ChEBI" id="CHEBI:18420"/>
    </cofactor>
    <text evidence="11">Binds 1 Mg(2+) ion per subunit.</text>
</comment>
<dbReference type="EMBL" id="CP002189">
    <property type="protein sequence ID" value="ADV33637.1"/>
    <property type="molecule type" value="Genomic_DNA"/>
</dbReference>
<dbReference type="InterPro" id="IPR005477">
    <property type="entry name" value="Dxylulose-5-P_synthase"/>
</dbReference>
<proteinExistence type="inferred from homology"/>
<dbReference type="EC" id="2.2.1.7" evidence="11"/>
<dbReference type="GO" id="GO:0009228">
    <property type="term" value="P:thiamine biosynthetic process"/>
    <property type="evidence" value="ECO:0007669"/>
    <property type="project" value="UniProtKB-UniRule"/>
</dbReference>
<dbReference type="PROSITE" id="PS00801">
    <property type="entry name" value="TRANSKETOLASE_1"/>
    <property type="match status" value="1"/>
</dbReference>
<dbReference type="GO" id="GO:0016114">
    <property type="term" value="P:terpenoid biosynthetic process"/>
    <property type="evidence" value="ECO:0007669"/>
    <property type="project" value="UniProtKB-UniRule"/>
</dbReference>
<comment type="pathway">
    <text evidence="1 11">Metabolic intermediate biosynthesis; 1-deoxy-D-xylulose 5-phosphate biosynthesis; 1-deoxy-D-xylulose 5-phosphate from D-glyceraldehyde 3-phosphate and pyruvate: step 1/1.</text>
</comment>
<dbReference type="UniPathway" id="UPA00064">
    <property type="reaction ID" value="UER00091"/>
</dbReference>
<evidence type="ECO:0000256" key="9">
    <source>
        <dbReference type="ARBA" id="ARBA00023229"/>
    </source>
</evidence>
<gene>
    <name evidence="11 13" type="primary">dxs</name>
    <name evidence="13" type="ordered locus">BVAF_239</name>
</gene>
<evidence type="ECO:0000256" key="10">
    <source>
        <dbReference type="ARBA" id="ARBA00055605"/>
    </source>
</evidence>
<feature type="binding site" evidence="11">
    <location>
        <begin position="124"/>
        <end position="126"/>
    </location>
    <ligand>
        <name>thiamine diphosphate</name>
        <dbReference type="ChEBI" id="CHEBI:58937"/>
    </ligand>
</feature>
<protein>
    <recommendedName>
        <fullName evidence="11">1-deoxy-D-xylulose-5-phosphate synthase</fullName>
        <ecNumber evidence="11">2.2.1.7</ecNumber>
    </recommendedName>
    <alternativeName>
        <fullName evidence="11">1-deoxyxylulose-5-phosphate synthase</fullName>
        <shortName evidence="11">DXP synthase</shortName>
        <shortName evidence="11">DXPS</shortName>
    </alternativeName>
</protein>
<feature type="binding site" evidence="11">
    <location>
        <position position="369"/>
    </location>
    <ligand>
        <name>thiamine diphosphate</name>
        <dbReference type="ChEBI" id="CHEBI:58937"/>
    </ligand>
</feature>
<dbReference type="FunFam" id="3.40.50.970:FF:000005">
    <property type="entry name" value="1-deoxy-D-xylulose-5-phosphate synthase"/>
    <property type="match status" value="1"/>
</dbReference>
<keyword evidence="9 11" id="KW-0414">Isoprene biosynthesis</keyword>
<dbReference type="Gene3D" id="3.40.50.970">
    <property type="match status" value="2"/>
</dbReference>